<organism evidence="2 3">
    <name type="scientific">Hondaea fermentalgiana</name>
    <dbReference type="NCBI Taxonomy" id="2315210"/>
    <lineage>
        <taxon>Eukaryota</taxon>
        <taxon>Sar</taxon>
        <taxon>Stramenopiles</taxon>
        <taxon>Bigyra</taxon>
        <taxon>Labyrinthulomycetes</taxon>
        <taxon>Thraustochytrida</taxon>
        <taxon>Thraustochytriidae</taxon>
        <taxon>Hondaea</taxon>
    </lineage>
</organism>
<sequence>MQEHNVAGLLQSNHDASTKILSHVVALVDFVRRVRARRKLSGHEYQEWEDLTGTKPELERCNEIVERAESILDAVDATEGQRWNRVKNFRRTVMPLLQRLHNAPLADITKTPFLSLPSFDIMSTRRLNLKIDFRWNIYEFICPDVFDDVYLAEESRSTAGESGRGTNISHTTQLSVGTVSSQAKKSVKTFRLTGTISKIWPITVRTPDTIASRLLERYWHIPPEARYFCWANPLTDLKASNLDWFKHQRYEDTTRRFLYYGGFLYFDANRHFVSASALTIGTTLSFNGPFKLNKKTVDKLEAEDRWHDVTIQSLQPEDAKKLEFCFESYFYPLASAVDVFLRREDAPDKKGHGDASDDHEDTSYDHEDASDYHEDASASDDHGDDSFHA</sequence>
<gene>
    <name evidence="2" type="ORF">FCC1311_053172</name>
</gene>
<dbReference type="AlphaFoldDB" id="A0A2R5GMK1"/>
<protein>
    <submittedName>
        <fullName evidence="2">Uncharacterized protein</fullName>
    </submittedName>
</protein>
<evidence type="ECO:0000313" key="2">
    <source>
        <dbReference type="EMBL" id="GBG29094.1"/>
    </source>
</evidence>
<name>A0A2R5GMK1_9STRA</name>
<dbReference type="Proteomes" id="UP000241890">
    <property type="component" value="Unassembled WGS sequence"/>
</dbReference>
<dbReference type="EMBL" id="BEYU01000052">
    <property type="protein sequence ID" value="GBG29094.1"/>
    <property type="molecule type" value="Genomic_DNA"/>
</dbReference>
<proteinExistence type="predicted"/>
<keyword evidence="3" id="KW-1185">Reference proteome</keyword>
<evidence type="ECO:0000256" key="1">
    <source>
        <dbReference type="SAM" id="MobiDB-lite"/>
    </source>
</evidence>
<comment type="caution">
    <text evidence="2">The sequence shown here is derived from an EMBL/GenBank/DDBJ whole genome shotgun (WGS) entry which is preliminary data.</text>
</comment>
<accession>A0A2R5GMK1</accession>
<reference evidence="2 3" key="1">
    <citation type="submission" date="2017-12" db="EMBL/GenBank/DDBJ databases">
        <title>Sequencing, de novo assembly and annotation of complete genome of a new Thraustochytrid species, strain FCC1311.</title>
        <authorList>
            <person name="Sedici K."/>
            <person name="Godart F."/>
            <person name="Aiese Cigliano R."/>
            <person name="Sanseverino W."/>
            <person name="Barakat M."/>
            <person name="Ortet P."/>
            <person name="Marechal E."/>
            <person name="Cagnac O."/>
            <person name="Amato A."/>
        </authorList>
    </citation>
    <scope>NUCLEOTIDE SEQUENCE [LARGE SCALE GENOMIC DNA]</scope>
</reference>
<dbReference type="InParanoid" id="A0A2R5GMK1"/>
<evidence type="ECO:0000313" key="3">
    <source>
        <dbReference type="Proteomes" id="UP000241890"/>
    </source>
</evidence>
<feature type="region of interest" description="Disordered" evidence="1">
    <location>
        <begin position="346"/>
        <end position="389"/>
    </location>
</feature>